<comment type="caution">
    <text evidence="1">The sequence shown here is derived from an EMBL/GenBank/DDBJ whole genome shotgun (WGS) entry which is preliminary data.</text>
</comment>
<dbReference type="EMBL" id="JAHFYH010000092">
    <property type="protein sequence ID" value="KAH0213726.1"/>
    <property type="molecule type" value="Genomic_DNA"/>
</dbReference>
<reference evidence="1" key="1">
    <citation type="journal article" date="2021" name="J Fungi (Basel)">
        <title>Virulence traits and population genomics of the black yeast Aureobasidium melanogenum.</title>
        <authorList>
            <person name="Cernosa A."/>
            <person name="Sun X."/>
            <person name="Gostincar C."/>
            <person name="Fang C."/>
            <person name="Gunde-Cimerman N."/>
            <person name="Song Z."/>
        </authorList>
    </citation>
    <scope>NUCLEOTIDE SEQUENCE</scope>
    <source>
        <strain evidence="1">EXF-8016</strain>
    </source>
</reference>
<dbReference type="Proteomes" id="UP000767238">
    <property type="component" value="Unassembled WGS sequence"/>
</dbReference>
<name>A0A9P8GAL9_AURME</name>
<dbReference type="AlphaFoldDB" id="A0A9P8GAL9"/>
<sequence>MRLCKNCWLSSGELDIIDMETLAFHVNIEVGTVPTLESIHQGLATTQDIQDLEGKLPDITEFATTKNVQDLEQKLPKMDNLATSLDVRNLEQKLSEDCLSTLRKGNGNGKNNHRIEVQIATNDDDDELSNADTGFSVFTAPIEALESKLDEEDEELSTEIQHSARRVQSLLENVNDLRSCHLV</sequence>
<protein>
    <submittedName>
        <fullName evidence="1">Uncharacterized protein</fullName>
    </submittedName>
</protein>
<gene>
    <name evidence="1" type="ORF">KCV03_g8742</name>
</gene>
<feature type="non-terminal residue" evidence="1">
    <location>
        <position position="183"/>
    </location>
</feature>
<accession>A0A9P8GAL9</accession>
<reference evidence="1" key="2">
    <citation type="submission" date="2021-08" db="EMBL/GenBank/DDBJ databases">
        <authorList>
            <person name="Gostincar C."/>
            <person name="Sun X."/>
            <person name="Song Z."/>
            <person name="Gunde-Cimerman N."/>
        </authorList>
    </citation>
    <scope>NUCLEOTIDE SEQUENCE</scope>
    <source>
        <strain evidence="1">EXF-8016</strain>
    </source>
</reference>
<evidence type="ECO:0000313" key="2">
    <source>
        <dbReference type="Proteomes" id="UP000767238"/>
    </source>
</evidence>
<evidence type="ECO:0000313" key="1">
    <source>
        <dbReference type="EMBL" id="KAH0213726.1"/>
    </source>
</evidence>
<organism evidence="1 2">
    <name type="scientific">Aureobasidium melanogenum</name>
    <name type="common">Aureobasidium pullulans var. melanogenum</name>
    <dbReference type="NCBI Taxonomy" id="46634"/>
    <lineage>
        <taxon>Eukaryota</taxon>
        <taxon>Fungi</taxon>
        <taxon>Dikarya</taxon>
        <taxon>Ascomycota</taxon>
        <taxon>Pezizomycotina</taxon>
        <taxon>Dothideomycetes</taxon>
        <taxon>Dothideomycetidae</taxon>
        <taxon>Dothideales</taxon>
        <taxon>Saccotheciaceae</taxon>
        <taxon>Aureobasidium</taxon>
    </lineage>
</organism>
<proteinExistence type="predicted"/>